<dbReference type="PANTHER" id="PTHR43798">
    <property type="entry name" value="MONOACYLGLYCEROL LIPASE"/>
    <property type="match status" value="1"/>
</dbReference>
<dbReference type="Pfam" id="PF00561">
    <property type="entry name" value="Abhydrolase_1"/>
    <property type="match status" value="1"/>
</dbReference>
<protein>
    <submittedName>
        <fullName evidence="3">Alpha/Beta hydrolase protein</fullName>
    </submittedName>
</protein>
<dbReference type="InterPro" id="IPR029058">
    <property type="entry name" value="AB_hydrolase_fold"/>
</dbReference>
<organism evidence="3 4">
    <name type="scientific">Protomyces lactucae-debilis</name>
    <dbReference type="NCBI Taxonomy" id="2754530"/>
    <lineage>
        <taxon>Eukaryota</taxon>
        <taxon>Fungi</taxon>
        <taxon>Dikarya</taxon>
        <taxon>Ascomycota</taxon>
        <taxon>Taphrinomycotina</taxon>
        <taxon>Taphrinomycetes</taxon>
        <taxon>Taphrinales</taxon>
        <taxon>Protomycetaceae</taxon>
        <taxon>Protomyces</taxon>
    </lineage>
</organism>
<dbReference type="OMA" id="HWCYWEK"/>
<dbReference type="RefSeq" id="XP_040721862.1">
    <property type="nucleotide sequence ID" value="XM_040870288.1"/>
</dbReference>
<proteinExistence type="predicted"/>
<dbReference type="GO" id="GO:0016787">
    <property type="term" value="F:hydrolase activity"/>
    <property type="evidence" value="ECO:0007669"/>
    <property type="project" value="UniProtKB-KW"/>
</dbReference>
<sequence length="342" mass="37804">METPTSISNSTSPEAANGETAPCHECSYRGFLANDGAEMVFQSFGVPGPACVILVHGFSGSSDYFTRSFDELSKTLWVVAPDLRGHGQSAKTPNGYHVARLAADLRDLILELRKTVPDLRPMGVGCSIGAAVLWTYVELYTESDFDRFIFVDQAPLQNYAIDGSWLLGNYGCHDAASLAWNQANMILNPASAWKGLVSSCLGYRFDADYGRQINISRDCAQADSLFFTSTSNLCDPRWLAKLMADHTAYDHRDTIQHGITKPCLVLYGKRSGCFPAEGMIETARLLNQKRSGLCGTLQFESGHWLFYEEAAKFNAIVRQFPHLCPSASEVDKVKHLYSDMHL</sequence>
<dbReference type="PANTHER" id="PTHR43798:SF33">
    <property type="entry name" value="HYDROLASE, PUTATIVE (AFU_ORTHOLOGUE AFUA_2G14860)-RELATED"/>
    <property type="match status" value="1"/>
</dbReference>
<feature type="compositionally biased region" description="Polar residues" evidence="1">
    <location>
        <begin position="1"/>
        <end position="14"/>
    </location>
</feature>
<dbReference type="InterPro" id="IPR050266">
    <property type="entry name" value="AB_hydrolase_sf"/>
</dbReference>
<evidence type="ECO:0000313" key="4">
    <source>
        <dbReference type="Proteomes" id="UP000193685"/>
    </source>
</evidence>
<keyword evidence="4" id="KW-1185">Reference proteome</keyword>
<evidence type="ECO:0000313" key="3">
    <source>
        <dbReference type="EMBL" id="ORY73682.1"/>
    </source>
</evidence>
<evidence type="ECO:0000256" key="1">
    <source>
        <dbReference type="SAM" id="MobiDB-lite"/>
    </source>
</evidence>
<evidence type="ECO:0000259" key="2">
    <source>
        <dbReference type="Pfam" id="PF00561"/>
    </source>
</evidence>
<dbReference type="AlphaFoldDB" id="A0A1Y2EQ77"/>
<dbReference type="OrthoDB" id="2498029at2759"/>
<comment type="caution">
    <text evidence="3">The sequence shown here is derived from an EMBL/GenBank/DDBJ whole genome shotgun (WGS) entry which is preliminary data.</text>
</comment>
<dbReference type="Proteomes" id="UP000193685">
    <property type="component" value="Unassembled WGS sequence"/>
</dbReference>
<dbReference type="STRING" id="56484.A0A1Y2EQ77"/>
<gene>
    <name evidence="3" type="ORF">BCR37DRAFT_384729</name>
</gene>
<dbReference type="Gene3D" id="3.40.50.1820">
    <property type="entry name" value="alpha/beta hydrolase"/>
    <property type="match status" value="1"/>
</dbReference>
<dbReference type="GeneID" id="63786887"/>
<feature type="region of interest" description="Disordered" evidence="1">
    <location>
        <begin position="1"/>
        <end position="20"/>
    </location>
</feature>
<dbReference type="GO" id="GO:0016020">
    <property type="term" value="C:membrane"/>
    <property type="evidence" value="ECO:0007669"/>
    <property type="project" value="TreeGrafter"/>
</dbReference>
<reference evidence="3 4" key="1">
    <citation type="submission" date="2016-07" db="EMBL/GenBank/DDBJ databases">
        <title>Pervasive Adenine N6-methylation of Active Genes in Fungi.</title>
        <authorList>
            <consortium name="DOE Joint Genome Institute"/>
            <person name="Mondo S.J."/>
            <person name="Dannebaum R.O."/>
            <person name="Kuo R.C."/>
            <person name="Labutti K."/>
            <person name="Haridas S."/>
            <person name="Kuo A."/>
            <person name="Salamov A."/>
            <person name="Ahrendt S.R."/>
            <person name="Lipzen A."/>
            <person name="Sullivan W."/>
            <person name="Andreopoulos W.B."/>
            <person name="Clum A."/>
            <person name="Lindquist E."/>
            <person name="Daum C."/>
            <person name="Ramamoorthy G.K."/>
            <person name="Gryganskyi A."/>
            <person name="Culley D."/>
            <person name="Magnuson J.K."/>
            <person name="James T.Y."/>
            <person name="O'Malley M.A."/>
            <person name="Stajich J.E."/>
            <person name="Spatafora J.W."/>
            <person name="Visel A."/>
            <person name="Grigoriev I.V."/>
        </authorList>
    </citation>
    <scope>NUCLEOTIDE SEQUENCE [LARGE SCALE GENOMIC DNA]</scope>
    <source>
        <strain evidence="3 4">12-1054</strain>
    </source>
</reference>
<accession>A0A1Y2EQ77</accession>
<dbReference type="SUPFAM" id="SSF53474">
    <property type="entry name" value="alpha/beta-Hydrolases"/>
    <property type="match status" value="1"/>
</dbReference>
<name>A0A1Y2EQ77_PROLT</name>
<feature type="domain" description="AB hydrolase-1" evidence="2">
    <location>
        <begin position="52"/>
        <end position="309"/>
    </location>
</feature>
<dbReference type="EMBL" id="MCFI01000033">
    <property type="protein sequence ID" value="ORY73682.1"/>
    <property type="molecule type" value="Genomic_DNA"/>
</dbReference>
<keyword evidence="3" id="KW-0378">Hydrolase</keyword>
<dbReference type="InterPro" id="IPR000073">
    <property type="entry name" value="AB_hydrolase_1"/>
</dbReference>